<feature type="transmembrane region" description="Helical" evidence="9">
    <location>
        <begin position="205"/>
        <end position="222"/>
    </location>
</feature>
<feature type="transmembrane region" description="Helical" evidence="9">
    <location>
        <begin position="50"/>
        <end position="67"/>
    </location>
</feature>
<keyword evidence="2" id="KW-0813">Transport</keyword>
<comment type="subcellular location">
    <subcellularLocation>
        <location evidence="1">Cell membrane</location>
        <topology evidence="1">Multi-pass membrane protein</topology>
    </subcellularLocation>
</comment>
<organism evidence="10 11">
    <name type="scientific">Rosistilla carotiformis</name>
    <dbReference type="NCBI Taxonomy" id="2528017"/>
    <lineage>
        <taxon>Bacteria</taxon>
        <taxon>Pseudomonadati</taxon>
        <taxon>Planctomycetota</taxon>
        <taxon>Planctomycetia</taxon>
        <taxon>Pirellulales</taxon>
        <taxon>Pirellulaceae</taxon>
        <taxon>Rosistilla</taxon>
    </lineage>
</organism>
<gene>
    <name evidence="10" type="ORF">Poly24_33430</name>
</gene>
<dbReference type="Proteomes" id="UP000315082">
    <property type="component" value="Chromosome"/>
</dbReference>
<dbReference type="InterPro" id="IPR044669">
    <property type="entry name" value="YneE/VCCN1/2-like"/>
</dbReference>
<dbReference type="EMBL" id="CP036348">
    <property type="protein sequence ID" value="QDV69627.1"/>
    <property type="molecule type" value="Genomic_DNA"/>
</dbReference>
<comment type="similarity">
    <text evidence="8">Belongs to the anion channel-forming bestrophin (TC 1.A.46) family.</text>
</comment>
<dbReference type="GO" id="GO:0005254">
    <property type="term" value="F:chloride channel activity"/>
    <property type="evidence" value="ECO:0007669"/>
    <property type="project" value="InterPro"/>
</dbReference>
<evidence type="ECO:0000256" key="4">
    <source>
        <dbReference type="ARBA" id="ARBA00022692"/>
    </source>
</evidence>
<dbReference type="KEGG" id="rcf:Poly24_33430"/>
<dbReference type="PANTHER" id="PTHR33281:SF19">
    <property type="entry name" value="VOLTAGE-DEPENDENT ANION CHANNEL-FORMING PROTEIN YNEE"/>
    <property type="match status" value="1"/>
</dbReference>
<evidence type="ECO:0000256" key="5">
    <source>
        <dbReference type="ARBA" id="ARBA00022989"/>
    </source>
</evidence>
<evidence type="ECO:0000313" key="10">
    <source>
        <dbReference type="EMBL" id="QDV69627.1"/>
    </source>
</evidence>
<keyword evidence="11" id="KW-1185">Reference proteome</keyword>
<reference evidence="10 11" key="1">
    <citation type="submission" date="2019-02" db="EMBL/GenBank/DDBJ databases">
        <title>Deep-cultivation of Planctomycetes and their phenomic and genomic characterization uncovers novel biology.</title>
        <authorList>
            <person name="Wiegand S."/>
            <person name="Jogler M."/>
            <person name="Boedeker C."/>
            <person name="Pinto D."/>
            <person name="Vollmers J."/>
            <person name="Rivas-Marin E."/>
            <person name="Kohn T."/>
            <person name="Peeters S.H."/>
            <person name="Heuer A."/>
            <person name="Rast P."/>
            <person name="Oberbeckmann S."/>
            <person name="Bunk B."/>
            <person name="Jeske O."/>
            <person name="Meyerdierks A."/>
            <person name="Storesund J.E."/>
            <person name="Kallscheuer N."/>
            <person name="Luecker S."/>
            <person name="Lage O.M."/>
            <person name="Pohl T."/>
            <person name="Merkel B.J."/>
            <person name="Hornburger P."/>
            <person name="Mueller R.-W."/>
            <person name="Bruemmer F."/>
            <person name="Labrenz M."/>
            <person name="Spormann A.M."/>
            <person name="Op den Camp H."/>
            <person name="Overmann J."/>
            <person name="Amann R."/>
            <person name="Jetten M.S.M."/>
            <person name="Mascher T."/>
            <person name="Medema M.H."/>
            <person name="Devos D.P."/>
            <person name="Kaster A.-K."/>
            <person name="Ovreas L."/>
            <person name="Rohde M."/>
            <person name="Galperin M.Y."/>
            <person name="Jogler C."/>
        </authorList>
    </citation>
    <scope>NUCLEOTIDE SEQUENCE [LARGE SCALE GENOMIC DNA]</scope>
    <source>
        <strain evidence="10 11">Poly24</strain>
    </source>
</reference>
<evidence type="ECO:0000256" key="3">
    <source>
        <dbReference type="ARBA" id="ARBA00022475"/>
    </source>
</evidence>
<keyword evidence="6" id="KW-0406">Ion transport</keyword>
<keyword evidence="5 9" id="KW-1133">Transmembrane helix</keyword>
<dbReference type="Pfam" id="PF25539">
    <property type="entry name" value="Bestrophin_2"/>
    <property type="match status" value="1"/>
</dbReference>
<keyword evidence="7 9" id="KW-0472">Membrane</keyword>
<evidence type="ECO:0000256" key="8">
    <source>
        <dbReference type="ARBA" id="ARBA00034708"/>
    </source>
</evidence>
<accession>A0A518JVQ9</accession>
<evidence type="ECO:0000256" key="2">
    <source>
        <dbReference type="ARBA" id="ARBA00022448"/>
    </source>
</evidence>
<keyword evidence="4 9" id="KW-0812">Transmembrane</keyword>
<evidence type="ECO:0000256" key="9">
    <source>
        <dbReference type="SAM" id="Phobius"/>
    </source>
</evidence>
<dbReference type="PANTHER" id="PTHR33281">
    <property type="entry name" value="UPF0187 PROTEIN YNEE"/>
    <property type="match status" value="1"/>
</dbReference>
<dbReference type="AlphaFoldDB" id="A0A518JVQ9"/>
<feature type="transmembrane region" description="Helical" evidence="9">
    <location>
        <begin position="228"/>
        <end position="248"/>
    </location>
</feature>
<dbReference type="OrthoDB" id="445589at2"/>
<protein>
    <submittedName>
        <fullName evidence="10">Bestrophin, RFP-TM, chloride channel</fullName>
    </submittedName>
</protein>
<keyword evidence="3" id="KW-1003">Cell membrane</keyword>
<sequence length="286" mass="32080">MIAMFLGLIRPLATSKTLTYVAGLALLVGAYSLLPIWLEYSVFHDVNDTPSQFHGVLSLVLGLLLVFRTNTAYSRWWEARILWGSLVNACRNLGLKLTSIDGLSPESATRAMDLIVAFPVALRCHLRSDCDDETRDRLQSLVGKPNHIPQAIAAELYAMVWDAKRSGRIDGDELRVLDSELLRLMDICGGCERILKTRIVKSYRIFARQCVGIFLGSLPWALVHDFKIWTLPFTIITAYFMLGLETVAEHVETPFGYDEDDLDLESLCGTIDATVRETFDRHALAT</sequence>
<proteinExistence type="inferred from homology"/>
<feature type="transmembrane region" description="Helical" evidence="9">
    <location>
        <begin position="20"/>
        <end position="38"/>
    </location>
</feature>
<name>A0A518JVQ9_9BACT</name>
<evidence type="ECO:0000256" key="1">
    <source>
        <dbReference type="ARBA" id="ARBA00004651"/>
    </source>
</evidence>
<evidence type="ECO:0000256" key="6">
    <source>
        <dbReference type="ARBA" id="ARBA00023065"/>
    </source>
</evidence>
<dbReference type="GO" id="GO:0005886">
    <property type="term" value="C:plasma membrane"/>
    <property type="evidence" value="ECO:0007669"/>
    <property type="project" value="UniProtKB-SubCell"/>
</dbReference>
<evidence type="ECO:0000313" key="11">
    <source>
        <dbReference type="Proteomes" id="UP000315082"/>
    </source>
</evidence>
<evidence type="ECO:0000256" key="7">
    <source>
        <dbReference type="ARBA" id="ARBA00023136"/>
    </source>
</evidence>